<evidence type="ECO:0000313" key="1">
    <source>
        <dbReference type="EMBL" id="QHU12845.1"/>
    </source>
</evidence>
<dbReference type="EMBL" id="MN740810">
    <property type="protein sequence ID" value="QHU12845.1"/>
    <property type="molecule type" value="Genomic_DNA"/>
</dbReference>
<proteinExistence type="predicted"/>
<name>A0A6C0K454_9ZZZZ</name>
<organism evidence="1">
    <name type="scientific">viral metagenome</name>
    <dbReference type="NCBI Taxonomy" id="1070528"/>
    <lineage>
        <taxon>unclassified sequences</taxon>
        <taxon>metagenomes</taxon>
        <taxon>organismal metagenomes</taxon>
    </lineage>
</organism>
<sequence length="179" mass="21020">MAEAYTTTYTLSLVYDKYNRVPYGEAITLTGLQTIFDHMVDAHVDKIQKTGNYTKMPDLQIEARSVDAIGIYVNHSFNRKIQPKDLVNKHADFFRYYSTYKSDLYKDRIINAERCKILLDAIDERRAIQERLMYLQKEWFEEKMKSGGGGVCIEKYPIWDEIEIRESALKNRVTEALKK</sequence>
<reference evidence="1" key="1">
    <citation type="journal article" date="2020" name="Nature">
        <title>Giant virus diversity and host interactions through global metagenomics.</title>
        <authorList>
            <person name="Schulz F."/>
            <person name="Roux S."/>
            <person name="Paez-Espino D."/>
            <person name="Jungbluth S."/>
            <person name="Walsh D.A."/>
            <person name="Denef V.J."/>
            <person name="McMahon K.D."/>
            <person name="Konstantinidis K.T."/>
            <person name="Eloe-Fadrosh E.A."/>
            <person name="Kyrpides N.C."/>
            <person name="Woyke T."/>
        </authorList>
    </citation>
    <scope>NUCLEOTIDE SEQUENCE</scope>
    <source>
        <strain evidence="1">GVMAG-S-1101172-89</strain>
    </source>
</reference>
<dbReference type="AlphaFoldDB" id="A0A6C0K454"/>
<accession>A0A6C0K454</accession>
<protein>
    <submittedName>
        <fullName evidence="1">Uncharacterized protein</fullName>
    </submittedName>
</protein>